<evidence type="ECO:0000256" key="4">
    <source>
        <dbReference type="ARBA" id="ARBA00022968"/>
    </source>
</evidence>
<keyword evidence="4" id="KW-0735">Signal-anchor</keyword>
<keyword evidence="11" id="KW-0378">Hydrolase</keyword>
<dbReference type="GO" id="GO:0005886">
    <property type="term" value="C:plasma membrane"/>
    <property type="evidence" value="ECO:0007669"/>
    <property type="project" value="TreeGrafter"/>
</dbReference>
<proteinExistence type="inferred from homology"/>
<dbReference type="InterPro" id="IPR013320">
    <property type="entry name" value="ConA-like_dom_sf"/>
</dbReference>
<dbReference type="AlphaFoldDB" id="A0A550C0J1"/>
<evidence type="ECO:0000256" key="5">
    <source>
        <dbReference type="ARBA" id="ARBA00022989"/>
    </source>
</evidence>
<keyword evidence="12" id="KW-1185">Reference proteome</keyword>
<dbReference type="OrthoDB" id="412647at2759"/>
<evidence type="ECO:0000256" key="2">
    <source>
        <dbReference type="ARBA" id="ARBA00010962"/>
    </source>
</evidence>
<evidence type="ECO:0000313" key="11">
    <source>
        <dbReference type="EMBL" id="TRM58322.1"/>
    </source>
</evidence>
<evidence type="ECO:0000256" key="8">
    <source>
        <dbReference type="ARBA" id="ARBA00023316"/>
    </source>
</evidence>
<reference evidence="11 12" key="1">
    <citation type="journal article" date="2019" name="New Phytol.">
        <title>Comparative genomics reveals unique wood-decay strategies and fruiting body development in the Schizophyllaceae.</title>
        <authorList>
            <person name="Almasi E."/>
            <person name="Sahu N."/>
            <person name="Krizsan K."/>
            <person name="Balint B."/>
            <person name="Kovacs G.M."/>
            <person name="Kiss B."/>
            <person name="Cseklye J."/>
            <person name="Drula E."/>
            <person name="Henrissat B."/>
            <person name="Nagy I."/>
            <person name="Chovatia M."/>
            <person name="Adam C."/>
            <person name="LaButti K."/>
            <person name="Lipzen A."/>
            <person name="Riley R."/>
            <person name="Grigoriev I.V."/>
            <person name="Nagy L.G."/>
        </authorList>
    </citation>
    <scope>NUCLEOTIDE SEQUENCE [LARGE SCALE GENOMIC DNA]</scope>
    <source>
        <strain evidence="11 12">NL-1724</strain>
    </source>
</reference>
<dbReference type="SUPFAM" id="SSF49899">
    <property type="entry name" value="Concanavalin A-like lectins/glucanases"/>
    <property type="match status" value="1"/>
</dbReference>
<dbReference type="GO" id="GO:0006078">
    <property type="term" value="P:(1-&gt;6)-beta-D-glucan biosynthetic process"/>
    <property type="evidence" value="ECO:0007669"/>
    <property type="project" value="TreeGrafter"/>
</dbReference>
<evidence type="ECO:0000256" key="9">
    <source>
        <dbReference type="SAM" id="Phobius"/>
    </source>
</evidence>
<comment type="similarity">
    <text evidence="2">Belongs to the SKN1/KRE6 family.</text>
</comment>
<name>A0A550C0J1_9AGAR</name>
<keyword evidence="5 9" id="KW-1133">Transmembrane helix</keyword>
<organism evidence="11 12">
    <name type="scientific">Schizophyllum amplum</name>
    <dbReference type="NCBI Taxonomy" id="97359"/>
    <lineage>
        <taxon>Eukaryota</taxon>
        <taxon>Fungi</taxon>
        <taxon>Dikarya</taxon>
        <taxon>Basidiomycota</taxon>
        <taxon>Agaricomycotina</taxon>
        <taxon>Agaricomycetes</taxon>
        <taxon>Agaricomycetidae</taxon>
        <taxon>Agaricales</taxon>
        <taxon>Schizophyllaceae</taxon>
        <taxon>Schizophyllum</taxon>
    </lineage>
</organism>
<dbReference type="Proteomes" id="UP000320762">
    <property type="component" value="Unassembled WGS sequence"/>
</dbReference>
<evidence type="ECO:0000256" key="7">
    <source>
        <dbReference type="ARBA" id="ARBA00023180"/>
    </source>
</evidence>
<dbReference type="PANTHER" id="PTHR31361">
    <property type="entry name" value="BETA-GLUCAN SYNTHESIS-ASSOCIATED PROTEIN KRE6-RELATED"/>
    <property type="match status" value="1"/>
</dbReference>
<dbReference type="GO" id="GO:0031505">
    <property type="term" value="P:fungal-type cell wall organization"/>
    <property type="evidence" value="ECO:0007669"/>
    <property type="project" value="TreeGrafter"/>
</dbReference>
<protein>
    <submittedName>
        <fullName evidence="11">Glycoside hydrolase family 16 protein</fullName>
    </submittedName>
</protein>
<dbReference type="EMBL" id="VDMD01000037">
    <property type="protein sequence ID" value="TRM58322.1"/>
    <property type="molecule type" value="Genomic_DNA"/>
</dbReference>
<evidence type="ECO:0000256" key="6">
    <source>
        <dbReference type="ARBA" id="ARBA00023136"/>
    </source>
</evidence>
<keyword evidence="6 9" id="KW-0472">Membrane</keyword>
<dbReference type="STRING" id="97359.A0A550C0J1"/>
<gene>
    <name evidence="11" type="ORF">BD626DRAFT_512197</name>
</gene>
<accession>A0A550C0J1</accession>
<dbReference type="FunFam" id="2.60.120.200:FF:000135">
    <property type="entry name" value="Related to KRE6-glucan synthase subunit"/>
    <property type="match status" value="1"/>
</dbReference>
<dbReference type="GO" id="GO:0015926">
    <property type="term" value="F:glucosidase activity"/>
    <property type="evidence" value="ECO:0007669"/>
    <property type="project" value="TreeGrafter"/>
</dbReference>
<evidence type="ECO:0000259" key="10">
    <source>
        <dbReference type="PROSITE" id="PS51762"/>
    </source>
</evidence>
<dbReference type="InterPro" id="IPR000757">
    <property type="entry name" value="Beta-glucanase-like"/>
</dbReference>
<comment type="caution">
    <text evidence="11">The sequence shown here is derived from an EMBL/GenBank/DDBJ whole genome shotgun (WGS) entry which is preliminary data.</text>
</comment>
<dbReference type="FunFam" id="2.60.120.200:FF:000259">
    <property type="entry name" value="Chromosome 9, whole genome shotgun sequence"/>
    <property type="match status" value="1"/>
</dbReference>
<comment type="subcellular location">
    <subcellularLocation>
        <location evidence="1">Membrane</location>
        <topology evidence="1">Single-pass type II membrane protein</topology>
    </subcellularLocation>
</comment>
<dbReference type="Pfam" id="PF03935">
    <property type="entry name" value="SKN1_KRE6_Sbg1"/>
    <property type="match status" value="1"/>
</dbReference>
<dbReference type="GO" id="GO:0005789">
    <property type="term" value="C:endoplasmic reticulum membrane"/>
    <property type="evidence" value="ECO:0007669"/>
    <property type="project" value="TreeGrafter"/>
</dbReference>
<keyword evidence="7" id="KW-0325">Glycoprotein</keyword>
<evidence type="ECO:0000256" key="1">
    <source>
        <dbReference type="ARBA" id="ARBA00004606"/>
    </source>
</evidence>
<dbReference type="InterPro" id="IPR005629">
    <property type="entry name" value="Skn1/Kre6/Sbg1"/>
</dbReference>
<feature type="transmembrane region" description="Helical" evidence="9">
    <location>
        <begin position="20"/>
        <end position="38"/>
    </location>
</feature>
<keyword evidence="3 9" id="KW-0812">Transmembrane</keyword>
<dbReference type="PANTHER" id="PTHR31361:SF1">
    <property type="entry name" value="BETA-GLUCAN SYNTHESIS-ASSOCIATED PROTEIN KRE6-RELATED"/>
    <property type="match status" value="1"/>
</dbReference>
<dbReference type="PROSITE" id="PS51762">
    <property type="entry name" value="GH16_2"/>
    <property type="match status" value="1"/>
</dbReference>
<evidence type="ECO:0000313" key="12">
    <source>
        <dbReference type="Proteomes" id="UP000320762"/>
    </source>
</evidence>
<evidence type="ECO:0000256" key="3">
    <source>
        <dbReference type="ARBA" id="ARBA00022692"/>
    </source>
</evidence>
<feature type="domain" description="GH16" evidence="10">
    <location>
        <begin position="67"/>
        <end position="453"/>
    </location>
</feature>
<dbReference type="Gene3D" id="2.60.120.200">
    <property type="match status" value="2"/>
</dbReference>
<sequence>MRIDTGGTIFTCRGFANLGFLLFLLLGLLTLFAGYPIISHFMEGSQSKNGGFNLGGINGTGQVPEMTGSFGLIDPDTPADVRSKKGYTNGDDMELIFSDEFNVDGRTFYPGDDPYWEAVDLHYWQTNNMEWYDPVAVTTANGSMVITLSDTPNHGLDYTGGMVQTWNKFCFTGGMVEASIMLPGTNDILGLWPAVWVMGNLGRAGYGASLDGTWPYTYDACDVGTLANQTQNGRPIAATENGDASHDGVLSYLPGQRLSRCTCPGETHPGPIHADGSYVGRAAPEIDIFEAQVSNDQGFVSQSGQWAPFNEEYIWKNTSGNFILYDETVSSYNTYLGGVYQQATSVVSMTAQDCYYDGPNPCFAIYGFEYVPGFDDGYITWINNGKAAWTITSDGMGADTGVEISARPVPQEPLYLLANLGMSPNFGYVDIDHLTFPTSMLIDYIRVYQKAGQTNIGCDPADFPTAAYIAQFQEAYTNTNLTTWEDDYGQVTPKNSLVDQC</sequence>
<keyword evidence="8" id="KW-0961">Cell wall biogenesis/degradation</keyword>